<keyword evidence="1" id="KW-0472">Membrane</keyword>
<evidence type="ECO:0000256" key="1">
    <source>
        <dbReference type="SAM" id="Phobius"/>
    </source>
</evidence>
<sequence length="141" mass="15196">MFGGLEGVVRVGVDLEGGFVGDGYSSSDSVCAIPAGDLVPSGMAMAMSGAEESFHQVSVRKATSGVEVLSKSQSSMACLRAERVLRSMQWRWLVLVFGGLVVLLQVNLQLWQEKGPWVFLGEDWKHAAERAGLRVLRSLAV</sequence>
<dbReference type="AlphaFoldDB" id="A0AAV7LI58"/>
<evidence type="ECO:0000313" key="2">
    <source>
        <dbReference type="EMBL" id="KAJ1090164.1"/>
    </source>
</evidence>
<keyword evidence="3" id="KW-1185">Reference proteome</keyword>
<keyword evidence="1" id="KW-0812">Transmembrane</keyword>
<dbReference type="EMBL" id="JANPWB010000015">
    <property type="protein sequence ID" value="KAJ1090164.1"/>
    <property type="molecule type" value="Genomic_DNA"/>
</dbReference>
<organism evidence="2 3">
    <name type="scientific">Pleurodeles waltl</name>
    <name type="common">Iberian ribbed newt</name>
    <dbReference type="NCBI Taxonomy" id="8319"/>
    <lineage>
        <taxon>Eukaryota</taxon>
        <taxon>Metazoa</taxon>
        <taxon>Chordata</taxon>
        <taxon>Craniata</taxon>
        <taxon>Vertebrata</taxon>
        <taxon>Euteleostomi</taxon>
        <taxon>Amphibia</taxon>
        <taxon>Batrachia</taxon>
        <taxon>Caudata</taxon>
        <taxon>Salamandroidea</taxon>
        <taxon>Salamandridae</taxon>
        <taxon>Pleurodelinae</taxon>
        <taxon>Pleurodeles</taxon>
    </lineage>
</organism>
<proteinExistence type="predicted"/>
<reference evidence="2" key="1">
    <citation type="journal article" date="2022" name="bioRxiv">
        <title>Sequencing and chromosome-scale assembly of the giantPleurodeles waltlgenome.</title>
        <authorList>
            <person name="Brown T."/>
            <person name="Elewa A."/>
            <person name="Iarovenko S."/>
            <person name="Subramanian E."/>
            <person name="Araus A.J."/>
            <person name="Petzold A."/>
            <person name="Susuki M."/>
            <person name="Suzuki K.-i.T."/>
            <person name="Hayashi T."/>
            <person name="Toyoda A."/>
            <person name="Oliveira C."/>
            <person name="Osipova E."/>
            <person name="Leigh N.D."/>
            <person name="Simon A."/>
            <person name="Yun M.H."/>
        </authorList>
    </citation>
    <scope>NUCLEOTIDE SEQUENCE</scope>
    <source>
        <strain evidence="2">20211129_DDA</strain>
        <tissue evidence="2">Liver</tissue>
    </source>
</reference>
<evidence type="ECO:0000313" key="3">
    <source>
        <dbReference type="Proteomes" id="UP001066276"/>
    </source>
</evidence>
<accession>A0AAV7LI58</accession>
<feature type="transmembrane region" description="Helical" evidence="1">
    <location>
        <begin position="90"/>
        <end position="111"/>
    </location>
</feature>
<comment type="caution">
    <text evidence="2">The sequence shown here is derived from an EMBL/GenBank/DDBJ whole genome shotgun (WGS) entry which is preliminary data.</text>
</comment>
<name>A0AAV7LI58_PLEWA</name>
<keyword evidence="1" id="KW-1133">Transmembrane helix</keyword>
<gene>
    <name evidence="2" type="ORF">NDU88_003299</name>
</gene>
<protein>
    <submittedName>
        <fullName evidence="2">Uncharacterized protein</fullName>
    </submittedName>
</protein>
<dbReference type="Proteomes" id="UP001066276">
    <property type="component" value="Chromosome 11"/>
</dbReference>